<evidence type="ECO:0000313" key="1">
    <source>
        <dbReference type="EMBL" id="MEO3941576.1"/>
    </source>
</evidence>
<dbReference type="RefSeq" id="WP_026543429.1">
    <property type="nucleotide sequence ID" value="NZ_JBBMFV010000004.1"/>
</dbReference>
<dbReference type="Proteomes" id="UP001448614">
    <property type="component" value="Unassembled WGS sequence"/>
</dbReference>
<keyword evidence="2" id="KW-1185">Reference proteome</keyword>
<sequence length="233" mass="24841">MSDSKLTPPPGKAAMSVRECRLILERLLVASGALPGEVPAARDALLAAEVHGLGLLQLIHAHPLSVPSEAVRYDETGPGVVVDGSGRLSALLIPALRDIILERRTVEISVRNVSSPELLQALDSVPELDSYQVRLSVQGSDGVVVSALPATQAEASARCSARTQRIRDAHSKGLPVPGVVWLELYQRSNAALLGESAETRSHAGYKDVDETGRIVKQMDDDVDVEFALQQFAG</sequence>
<accession>A0ABV0GSR9</accession>
<comment type="caution">
    <text evidence="1">The sequence shown here is derived from an EMBL/GenBank/DDBJ whole genome shotgun (WGS) entry which is preliminary data.</text>
</comment>
<gene>
    <name evidence="1" type="ORF">V3C41_10910</name>
</gene>
<name>A0ABV0GSR9_PAENI</name>
<organism evidence="1 2">
    <name type="scientific">Paenarthrobacter nicotinovorans</name>
    <name type="common">Arthrobacter nicotinovorans</name>
    <dbReference type="NCBI Taxonomy" id="29320"/>
    <lineage>
        <taxon>Bacteria</taxon>
        <taxon>Bacillati</taxon>
        <taxon>Actinomycetota</taxon>
        <taxon>Actinomycetes</taxon>
        <taxon>Micrococcales</taxon>
        <taxon>Micrococcaceae</taxon>
        <taxon>Paenarthrobacter</taxon>
    </lineage>
</organism>
<protein>
    <submittedName>
        <fullName evidence="1">Uncharacterized protein</fullName>
    </submittedName>
</protein>
<evidence type="ECO:0000313" key="2">
    <source>
        <dbReference type="Proteomes" id="UP001448614"/>
    </source>
</evidence>
<reference evidence="1 2" key="1">
    <citation type="journal article" date="2024" name="Appl. Microbiol. Biotechnol.">
        <title>Biosynthetic gene clusters with biotechnological applications in novel Antarctic isolates from Actinomycetota.</title>
        <authorList>
            <person name="Bruna P."/>
            <person name="Nunez-Montero K."/>
            <person name="Contreras M.J."/>
            <person name="Leal K."/>
            <person name="Garcia M."/>
            <person name="Abanto M."/>
            <person name="Barrientos L."/>
        </authorList>
    </citation>
    <scope>NUCLEOTIDE SEQUENCE [LARGE SCALE GENOMIC DNA]</scope>
    <source>
        <strain evidence="1 2">Se16.17</strain>
    </source>
</reference>
<dbReference type="EMBL" id="JBBMFV010000004">
    <property type="protein sequence ID" value="MEO3941576.1"/>
    <property type="molecule type" value="Genomic_DNA"/>
</dbReference>
<proteinExistence type="predicted"/>